<dbReference type="AlphaFoldDB" id="A0A5C6RXF9"/>
<dbReference type="Proteomes" id="UP000321580">
    <property type="component" value="Unassembled WGS sequence"/>
</dbReference>
<gene>
    <name evidence="1" type="ORF">FRY97_05560</name>
</gene>
<comment type="caution">
    <text evidence="1">The sequence shown here is derived from an EMBL/GenBank/DDBJ whole genome shotgun (WGS) entry which is preliminary data.</text>
</comment>
<evidence type="ECO:0000313" key="2">
    <source>
        <dbReference type="Proteomes" id="UP000321580"/>
    </source>
</evidence>
<proteinExistence type="predicted"/>
<reference evidence="1 2" key="1">
    <citation type="submission" date="2019-08" db="EMBL/GenBank/DDBJ databases">
        <title>Genome of Phaeodactylibacter luteus.</title>
        <authorList>
            <person name="Bowman J.P."/>
        </authorList>
    </citation>
    <scope>NUCLEOTIDE SEQUENCE [LARGE SCALE GENOMIC DNA]</scope>
    <source>
        <strain evidence="1 2">KCTC 42180</strain>
    </source>
</reference>
<dbReference type="EMBL" id="VOOR01000008">
    <property type="protein sequence ID" value="TXB66280.1"/>
    <property type="molecule type" value="Genomic_DNA"/>
</dbReference>
<accession>A0A5C6RXF9</accession>
<protein>
    <submittedName>
        <fullName evidence="1">Uncharacterized protein</fullName>
    </submittedName>
</protein>
<dbReference type="RefSeq" id="WP_147166449.1">
    <property type="nucleotide sequence ID" value="NZ_VOOR01000008.1"/>
</dbReference>
<organism evidence="1 2">
    <name type="scientific">Phaeodactylibacter luteus</name>
    <dbReference type="NCBI Taxonomy" id="1564516"/>
    <lineage>
        <taxon>Bacteria</taxon>
        <taxon>Pseudomonadati</taxon>
        <taxon>Bacteroidota</taxon>
        <taxon>Saprospiria</taxon>
        <taxon>Saprospirales</taxon>
        <taxon>Haliscomenobacteraceae</taxon>
        <taxon>Phaeodactylibacter</taxon>
    </lineage>
</organism>
<sequence>MKFLWYALLSILLLAACRKDRRTPLFELPYPNFRFTINAGENPFLPGSYATRGVATNINFFVNQNNLDTAVISEISASAATLRSLDGFDYAFLEGVSVRICPDGTDPCIPADEVFYIDQLQRYPEDDRIELLPGLRNVKRVLTRESYRLEVVVFFAYSPPFNYETQLDMTFRAFQ</sequence>
<name>A0A5C6RXF9_9BACT</name>
<keyword evidence="2" id="KW-1185">Reference proteome</keyword>
<dbReference type="OrthoDB" id="1492872at2"/>
<evidence type="ECO:0000313" key="1">
    <source>
        <dbReference type="EMBL" id="TXB66280.1"/>
    </source>
</evidence>
<dbReference type="PROSITE" id="PS51257">
    <property type="entry name" value="PROKAR_LIPOPROTEIN"/>
    <property type="match status" value="1"/>
</dbReference>